<comment type="similarity">
    <text evidence="1">Belongs to the NAD(P)-dependent epimerase/dehydratase family. SDR39U1 subfamily.</text>
</comment>
<dbReference type="SUPFAM" id="SSF51735">
    <property type="entry name" value="NAD(P)-binding Rossmann-fold domains"/>
    <property type="match status" value="1"/>
</dbReference>
<dbReference type="PANTHER" id="PTHR11092">
    <property type="entry name" value="SUGAR NUCLEOTIDE EPIMERASE RELATED"/>
    <property type="match status" value="1"/>
</dbReference>
<evidence type="ECO:0000256" key="1">
    <source>
        <dbReference type="ARBA" id="ARBA00009353"/>
    </source>
</evidence>
<name>A0ABV6LTL7_9BACI</name>
<evidence type="ECO:0000313" key="5">
    <source>
        <dbReference type="Proteomes" id="UP001589836"/>
    </source>
</evidence>
<comment type="caution">
    <text evidence="4">The sequence shown here is derived from an EMBL/GenBank/DDBJ whole genome shotgun (WGS) entry which is preliminary data.</text>
</comment>
<gene>
    <name evidence="4" type="ORF">ACFFGV_18530</name>
</gene>
<dbReference type="Gene3D" id="3.40.50.720">
    <property type="entry name" value="NAD(P)-binding Rossmann-like Domain"/>
    <property type="match status" value="1"/>
</dbReference>
<evidence type="ECO:0000313" key="4">
    <source>
        <dbReference type="EMBL" id="MFC0525584.1"/>
    </source>
</evidence>
<dbReference type="Pfam" id="PF01370">
    <property type="entry name" value="Epimerase"/>
    <property type="match status" value="1"/>
</dbReference>
<dbReference type="RefSeq" id="WP_377351006.1">
    <property type="nucleotide sequence ID" value="NZ_JBHLTP010000013.1"/>
</dbReference>
<dbReference type="Pfam" id="PF08338">
    <property type="entry name" value="DUF1731"/>
    <property type="match status" value="1"/>
</dbReference>
<dbReference type="Proteomes" id="UP001589836">
    <property type="component" value="Unassembled WGS sequence"/>
</dbReference>
<dbReference type="NCBIfam" id="TIGR01777">
    <property type="entry name" value="yfcH"/>
    <property type="match status" value="1"/>
</dbReference>
<dbReference type="PANTHER" id="PTHR11092:SF0">
    <property type="entry name" value="EPIMERASE FAMILY PROTEIN SDR39U1"/>
    <property type="match status" value="1"/>
</dbReference>
<dbReference type="InterPro" id="IPR036291">
    <property type="entry name" value="NAD(P)-bd_dom_sf"/>
</dbReference>
<protein>
    <submittedName>
        <fullName evidence="4">TIGR01777 family oxidoreductase</fullName>
    </submittedName>
</protein>
<feature type="domain" description="DUF1731" evidence="3">
    <location>
        <begin position="255"/>
        <end position="299"/>
    </location>
</feature>
<accession>A0ABV6LTL7</accession>
<keyword evidence="5" id="KW-1185">Reference proteome</keyword>
<dbReference type="InterPro" id="IPR010099">
    <property type="entry name" value="SDR39U1"/>
</dbReference>
<dbReference type="InterPro" id="IPR013549">
    <property type="entry name" value="DUF1731"/>
</dbReference>
<organism evidence="4 5">
    <name type="scientific">Pontibacillus salicampi</name>
    <dbReference type="NCBI Taxonomy" id="1449801"/>
    <lineage>
        <taxon>Bacteria</taxon>
        <taxon>Bacillati</taxon>
        <taxon>Bacillota</taxon>
        <taxon>Bacilli</taxon>
        <taxon>Bacillales</taxon>
        <taxon>Bacillaceae</taxon>
        <taxon>Pontibacillus</taxon>
    </lineage>
</organism>
<dbReference type="EMBL" id="JBHLTP010000013">
    <property type="protein sequence ID" value="MFC0525584.1"/>
    <property type="molecule type" value="Genomic_DNA"/>
</dbReference>
<proteinExistence type="inferred from homology"/>
<evidence type="ECO:0000259" key="3">
    <source>
        <dbReference type="Pfam" id="PF08338"/>
    </source>
</evidence>
<feature type="domain" description="NAD-dependent epimerase/dehydratase" evidence="2">
    <location>
        <begin position="3"/>
        <end position="126"/>
    </location>
</feature>
<evidence type="ECO:0000259" key="2">
    <source>
        <dbReference type="Pfam" id="PF01370"/>
    </source>
</evidence>
<dbReference type="InterPro" id="IPR001509">
    <property type="entry name" value="Epimerase_deHydtase"/>
</dbReference>
<sequence>MNILLSGGTGFIGQALVRYFGQQGHHMYVLTRQNKENEQHITYVKWLQANTGEVMFFSDKAIDVCINLAGEPIHNERWTEEKKEKILTSRIQATRQMIRIVQNMQTKPHTFIQGSSIEYYGYADEESFSDKSLPLLNSFPSEVCEIWENTFLLLNDPSIRKVTARMGVVLDHHRGTLEKLVLPYRYFMGGKVGSGEQWLSWIHSYDLVRLYHHIIDNRNITGPVNATSPNPVTMNDFGDIVSEKLHRPNWLPLQEWLLKLIYGEMSEFIIYGKHVHPSKLTQNGFRYLYPKLENALSEIFISH</sequence>
<reference evidence="4 5" key="1">
    <citation type="submission" date="2024-09" db="EMBL/GenBank/DDBJ databases">
        <authorList>
            <person name="Sun Q."/>
            <person name="Mori K."/>
        </authorList>
    </citation>
    <scope>NUCLEOTIDE SEQUENCE [LARGE SCALE GENOMIC DNA]</scope>
    <source>
        <strain evidence="4 5">NCAIM B.02529</strain>
    </source>
</reference>